<keyword evidence="12" id="KW-1185">Reference proteome</keyword>
<gene>
    <name evidence="10" type="ORF">GGQ86_003662</name>
    <name evidence="9" type="ORF">XFLAVUS301_32760</name>
</gene>
<feature type="binding site" evidence="7">
    <location>
        <position position="173"/>
    </location>
    <ligand>
        <name>glyoxylate</name>
        <dbReference type="ChEBI" id="CHEBI:36655"/>
    </ligand>
</feature>
<evidence type="ECO:0000256" key="7">
    <source>
        <dbReference type="PIRSR" id="PIRSR000138-2"/>
    </source>
</evidence>
<dbReference type="Proteomes" id="UP001245370">
    <property type="component" value="Unassembled WGS sequence"/>
</dbReference>
<dbReference type="SUPFAM" id="SSF51395">
    <property type="entry name" value="FMN-linked oxidoreductases"/>
    <property type="match status" value="1"/>
</dbReference>
<evidence type="ECO:0000256" key="6">
    <source>
        <dbReference type="PIRSR" id="PIRSR000138-1"/>
    </source>
</evidence>
<feature type="binding site" evidence="7">
    <location>
        <position position="258"/>
    </location>
    <ligand>
        <name>FMN</name>
        <dbReference type="ChEBI" id="CHEBI:58210"/>
    </ligand>
</feature>
<evidence type="ECO:0000313" key="9">
    <source>
        <dbReference type="EMBL" id="GLI23602.1"/>
    </source>
</evidence>
<protein>
    <submittedName>
        <fullName evidence="9">Alpha-hydroxy-acid oxidizing enzyme</fullName>
    </submittedName>
    <submittedName>
        <fullName evidence="10">Isopentenyl diphosphate isomerase/L-lactate dehydrogenase-like FMN-dependent dehydrogenase</fullName>
    </submittedName>
</protein>
<feature type="domain" description="FMN hydroxy acid dehydrogenase" evidence="8">
    <location>
        <begin position="7"/>
        <end position="387"/>
    </location>
</feature>
<dbReference type="Gene3D" id="3.20.20.70">
    <property type="entry name" value="Aldolase class I"/>
    <property type="match status" value="1"/>
</dbReference>
<dbReference type="InterPro" id="IPR013785">
    <property type="entry name" value="Aldolase_TIM"/>
</dbReference>
<dbReference type="Proteomes" id="UP001144397">
    <property type="component" value="Unassembled WGS sequence"/>
</dbReference>
<dbReference type="RefSeq" id="WP_281808451.1">
    <property type="nucleotide sequence ID" value="NZ_BSDO01000005.1"/>
</dbReference>
<feature type="binding site" evidence="7">
    <location>
        <position position="285"/>
    </location>
    <ligand>
        <name>glyoxylate</name>
        <dbReference type="ChEBI" id="CHEBI:36655"/>
    </ligand>
</feature>
<keyword evidence="3 7" id="KW-0288">FMN</keyword>
<dbReference type="PANTHER" id="PTHR10578:SF107">
    <property type="entry name" value="2-HYDROXYACID OXIDASE 1"/>
    <property type="match status" value="1"/>
</dbReference>
<keyword evidence="2 7" id="KW-0285">Flavoprotein</keyword>
<dbReference type="InterPro" id="IPR012133">
    <property type="entry name" value="Alpha-hydoxy_acid_DH_FMN"/>
</dbReference>
<dbReference type="GO" id="GO:0010181">
    <property type="term" value="F:FMN binding"/>
    <property type="evidence" value="ECO:0007669"/>
    <property type="project" value="InterPro"/>
</dbReference>
<dbReference type="Pfam" id="PF01070">
    <property type="entry name" value="FMN_dh"/>
    <property type="match status" value="1"/>
</dbReference>
<comment type="similarity">
    <text evidence="5">Belongs to the FMN-dependent alpha-hydroxy acid dehydrogenase family.</text>
</comment>
<reference evidence="10 12" key="2">
    <citation type="submission" date="2023-07" db="EMBL/GenBank/DDBJ databases">
        <title>Genomic Encyclopedia of Type Strains, Phase IV (KMG-IV): sequencing the most valuable type-strain genomes for metagenomic binning, comparative biology and taxonomic classification.</title>
        <authorList>
            <person name="Goeker M."/>
        </authorList>
    </citation>
    <scope>NUCLEOTIDE SEQUENCE [LARGE SCALE GENOMIC DNA]</scope>
    <source>
        <strain evidence="10 12">DSM 338</strain>
    </source>
</reference>
<feature type="binding site" evidence="7">
    <location>
        <position position="164"/>
    </location>
    <ligand>
        <name>FMN</name>
        <dbReference type="ChEBI" id="CHEBI:58210"/>
    </ligand>
</feature>
<dbReference type="CDD" id="cd02809">
    <property type="entry name" value="alpha_hydroxyacid_oxid_FMN"/>
    <property type="match status" value="1"/>
</dbReference>
<evidence type="ECO:0000256" key="5">
    <source>
        <dbReference type="ARBA" id="ARBA00024042"/>
    </source>
</evidence>
<keyword evidence="4" id="KW-0560">Oxidoreductase</keyword>
<reference evidence="9" key="1">
    <citation type="submission" date="2022-12" db="EMBL/GenBank/DDBJ databases">
        <title>Reference genome sequencing for broad-spectrum identification of bacterial and archaeal isolates by mass spectrometry.</title>
        <authorList>
            <person name="Sekiguchi Y."/>
            <person name="Tourlousse D.M."/>
        </authorList>
    </citation>
    <scope>NUCLEOTIDE SEQUENCE</scope>
    <source>
        <strain evidence="9">301</strain>
    </source>
</reference>
<dbReference type="AlphaFoldDB" id="A0A9W6CQT7"/>
<proteinExistence type="inferred from homology"/>
<dbReference type="EMBL" id="JAVDPY010000006">
    <property type="protein sequence ID" value="MDR6335172.1"/>
    <property type="molecule type" value="Genomic_DNA"/>
</dbReference>
<dbReference type="InterPro" id="IPR000262">
    <property type="entry name" value="FMN-dep_DH"/>
</dbReference>
<dbReference type="PROSITE" id="PS51349">
    <property type="entry name" value="FMN_HYDROXY_ACID_DH_2"/>
    <property type="match status" value="1"/>
</dbReference>
<evidence type="ECO:0000256" key="3">
    <source>
        <dbReference type="ARBA" id="ARBA00022643"/>
    </source>
</evidence>
<dbReference type="PANTHER" id="PTHR10578">
    <property type="entry name" value="S -2-HYDROXY-ACID OXIDASE-RELATED"/>
    <property type="match status" value="1"/>
</dbReference>
<evidence type="ECO:0000256" key="1">
    <source>
        <dbReference type="ARBA" id="ARBA00001917"/>
    </source>
</evidence>
<feature type="binding site" evidence="7">
    <location>
        <begin position="313"/>
        <end position="317"/>
    </location>
    <ligand>
        <name>FMN</name>
        <dbReference type="ChEBI" id="CHEBI:58210"/>
    </ligand>
</feature>
<feature type="binding site" evidence="7">
    <location>
        <begin position="336"/>
        <end position="337"/>
    </location>
    <ligand>
        <name>FMN</name>
        <dbReference type="ChEBI" id="CHEBI:58210"/>
    </ligand>
</feature>
<dbReference type="PIRSF" id="PIRSF000138">
    <property type="entry name" value="Al-hdrx_acd_dh"/>
    <property type="match status" value="1"/>
</dbReference>
<sequence>MVPTGRRHLSSLLTIDDMRAAARRTLPRMLFDFVDGGSGDESTLRRNTDGFAHYALMAQALTGGETRDQGRTLFGRRISTPVLIAPTGSSGLLWPRGEAEVARAAAAEGTIMEVSAGATLAIEEVAAAAEGARWLQLFIYRDRGITRDFAARARAAGYEALVLTVDCPVLGRRERDIRNGFTIDPRLSLGTLADAALHAGWWMRMARTPRVTFRNFEPYGGGRVVDMARYISSLIDPAVSWKDVEWLRGIWDGPLIIKGILRAEDARHAVSIGCDGVQVSNHGGRQFDGTLGAIEALAEVVDAVAGEVPVLLDGGVRRGSDVLKAIALGACAVLIGRSHLWGLAIAGEAGVRHALALLKAEIDLAMAIGGWKSLDEINRDSIRRVVPLPDAL</sequence>
<dbReference type="GeneID" id="95764059"/>
<feature type="binding site" evidence="7">
    <location>
        <begin position="86"/>
        <end position="88"/>
    </location>
    <ligand>
        <name>FMN</name>
        <dbReference type="ChEBI" id="CHEBI:58210"/>
    </ligand>
</feature>
<organism evidence="9 11">
    <name type="scientific">Xanthobacter flavus</name>
    <dbReference type="NCBI Taxonomy" id="281"/>
    <lineage>
        <taxon>Bacteria</taxon>
        <taxon>Pseudomonadati</taxon>
        <taxon>Pseudomonadota</taxon>
        <taxon>Alphaproteobacteria</taxon>
        <taxon>Hyphomicrobiales</taxon>
        <taxon>Xanthobacteraceae</taxon>
        <taxon>Xanthobacter</taxon>
    </lineage>
</organism>
<dbReference type="InterPro" id="IPR008259">
    <property type="entry name" value="FMN_hydac_DH_AS"/>
</dbReference>
<dbReference type="GO" id="GO:0016614">
    <property type="term" value="F:oxidoreductase activity, acting on CH-OH group of donors"/>
    <property type="evidence" value="ECO:0007669"/>
    <property type="project" value="UniProtKB-ARBA"/>
</dbReference>
<comment type="caution">
    <text evidence="9">The sequence shown here is derived from an EMBL/GenBank/DDBJ whole genome shotgun (WGS) entry which is preliminary data.</text>
</comment>
<dbReference type="FunFam" id="3.20.20.70:FF:000029">
    <property type="entry name" value="L-lactate dehydrogenase"/>
    <property type="match status" value="1"/>
</dbReference>
<accession>A0A9W6CQT7</accession>
<evidence type="ECO:0000259" key="8">
    <source>
        <dbReference type="PROSITE" id="PS51349"/>
    </source>
</evidence>
<evidence type="ECO:0000256" key="2">
    <source>
        <dbReference type="ARBA" id="ARBA00022630"/>
    </source>
</evidence>
<evidence type="ECO:0000256" key="4">
    <source>
        <dbReference type="ARBA" id="ARBA00023002"/>
    </source>
</evidence>
<evidence type="ECO:0000313" key="12">
    <source>
        <dbReference type="Proteomes" id="UP001245370"/>
    </source>
</evidence>
<dbReference type="InterPro" id="IPR037396">
    <property type="entry name" value="FMN_HAD"/>
</dbReference>
<feature type="binding site" evidence="7">
    <location>
        <position position="282"/>
    </location>
    <ligand>
        <name>glyoxylate</name>
        <dbReference type="ChEBI" id="CHEBI:36655"/>
    </ligand>
</feature>
<evidence type="ECO:0000313" key="10">
    <source>
        <dbReference type="EMBL" id="MDR6335172.1"/>
    </source>
</evidence>
<dbReference type="PROSITE" id="PS00557">
    <property type="entry name" value="FMN_HYDROXY_ACID_DH_1"/>
    <property type="match status" value="1"/>
</dbReference>
<comment type="cofactor">
    <cofactor evidence="1">
        <name>FMN</name>
        <dbReference type="ChEBI" id="CHEBI:58210"/>
    </cofactor>
</comment>
<name>A0A9W6CQT7_XANFL</name>
<feature type="binding site" evidence="7">
    <location>
        <position position="115"/>
    </location>
    <ligand>
        <name>FMN</name>
        <dbReference type="ChEBI" id="CHEBI:58210"/>
    </ligand>
</feature>
<feature type="active site" description="Proton acceptor" evidence="6">
    <location>
        <position position="282"/>
    </location>
</feature>
<feature type="binding site" evidence="7">
    <location>
        <position position="280"/>
    </location>
    <ligand>
        <name>FMN</name>
        <dbReference type="ChEBI" id="CHEBI:58210"/>
    </ligand>
</feature>
<evidence type="ECO:0000313" key="11">
    <source>
        <dbReference type="Proteomes" id="UP001144397"/>
    </source>
</evidence>
<feature type="binding site" evidence="7">
    <location>
        <position position="136"/>
    </location>
    <ligand>
        <name>FMN</name>
        <dbReference type="ChEBI" id="CHEBI:58210"/>
    </ligand>
</feature>
<dbReference type="EMBL" id="BSDO01000005">
    <property type="protein sequence ID" value="GLI23602.1"/>
    <property type="molecule type" value="Genomic_DNA"/>
</dbReference>